<evidence type="ECO:0000313" key="3">
    <source>
        <dbReference type="EMBL" id="QJH96287.1"/>
    </source>
</evidence>
<dbReference type="EMBL" id="MT145189">
    <property type="protein sequence ID" value="QJI04734.1"/>
    <property type="molecule type" value="Genomic_DNA"/>
</dbReference>
<evidence type="ECO:0000313" key="2">
    <source>
        <dbReference type="EMBL" id="QJA66209.1"/>
    </source>
</evidence>
<organism evidence="1">
    <name type="scientific">viral metagenome</name>
    <dbReference type="NCBI Taxonomy" id="1070528"/>
    <lineage>
        <taxon>unclassified sequences</taxon>
        <taxon>metagenomes</taxon>
        <taxon>organismal metagenomes</taxon>
    </lineage>
</organism>
<dbReference type="EMBL" id="MT141551">
    <property type="protein sequence ID" value="QJA66209.1"/>
    <property type="molecule type" value="Genomic_DNA"/>
</dbReference>
<dbReference type="EMBL" id="MT143974">
    <property type="protein sequence ID" value="QJA44190.1"/>
    <property type="molecule type" value="Genomic_DNA"/>
</dbReference>
<proteinExistence type="predicted"/>
<gene>
    <name evidence="4" type="ORF">MM415A00110_0055</name>
    <name evidence="2" type="ORF">MM415B00359_0020</name>
    <name evidence="1" type="ORF">TM448A00090_0022</name>
    <name evidence="3" type="ORF">TM448B00679_0002</name>
</gene>
<reference evidence="1" key="1">
    <citation type="submission" date="2020-03" db="EMBL/GenBank/DDBJ databases">
        <title>The deep terrestrial virosphere.</title>
        <authorList>
            <person name="Holmfeldt K."/>
            <person name="Nilsson E."/>
            <person name="Simone D."/>
            <person name="Lopez-Fernandez M."/>
            <person name="Wu X."/>
            <person name="de Brujin I."/>
            <person name="Lundin D."/>
            <person name="Andersson A."/>
            <person name="Bertilsson S."/>
            <person name="Dopson M."/>
        </authorList>
    </citation>
    <scope>NUCLEOTIDE SEQUENCE</scope>
    <source>
        <strain evidence="4">MM415A00110</strain>
        <strain evidence="2">MM415B00359</strain>
        <strain evidence="1">TM448A00090</strain>
        <strain evidence="3">TM448B00679</strain>
    </source>
</reference>
<protein>
    <submittedName>
        <fullName evidence="1">Uncharacterized protein</fullName>
    </submittedName>
</protein>
<dbReference type="EMBL" id="MT144646">
    <property type="protein sequence ID" value="QJH96287.1"/>
    <property type="molecule type" value="Genomic_DNA"/>
</dbReference>
<accession>A0A6H1ZAH6</accession>
<evidence type="ECO:0000313" key="1">
    <source>
        <dbReference type="EMBL" id="QJA44190.1"/>
    </source>
</evidence>
<sequence>MIVKVTWTCPECDTTTSQEVDLNNVKKKKLGCPKCKASYDPFMVYWETHIPKEVDPRCTT</sequence>
<evidence type="ECO:0000313" key="4">
    <source>
        <dbReference type="EMBL" id="QJI04734.1"/>
    </source>
</evidence>
<dbReference type="AlphaFoldDB" id="A0A6H1ZAH6"/>
<name>A0A6H1ZAH6_9ZZZZ</name>